<keyword evidence="8" id="KW-1185">Reference proteome</keyword>
<dbReference type="InterPro" id="IPR036322">
    <property type="entry name" value="WD40_repeat_dom_sf"/>
</dbReference>
<evidence type="ECO:0000313" key="7">
    <source>
        <dbReference type="EMBL" id="CAG8555185.1"/>
    </source>
</evidence>
<name>A0A9N9B940_9GLOM</name>
<dbReference type="InterPro" id="IPR050349">
    <property type="entry name" value="WD_LIS1/nudF_dynein_reg"/>
</dbReference>
<accession>A0A9N9B940</accession>
<dbReference type="Pfam" id="PF08154">
    <property type="entry name" value="NLE"/>
    <property type="match status" value="1"/>
</dbReference>
<evidence type="ECO:0000256" key="2">
    <source>
        <dbReference type="ARBA" id="ARBA00022574"/>
    </source>
</evidence>
<feature type="domain" description="NLE" evidence="6">
    <location>
        <begin position="8"/>
        <end position="70"/>
    </location>
</feature>
<dbReference type="PANTHER" id="PTHR44129">
    <property type="entry name" value="WD REPEAT-CONTAINING PROTEIN POP1"/>
    <property type="match status" value="1"/>
</dbReference>
<evidence type="ECO:0000313" key="8">
    <source>
        <dbReference type="Proteomes" id="UP000789572"/>
    </source>
</evidence>
<dbReference type="InterPro" id="IPR015943">
    <property type="entry name" value="WD40/YVTN_repeat-like_dom_sf"/>
</dbReference>
<comment type="subcellular location">
    <subcellularLocation>
        <location evidence="1">Nucleus</location>
        <location evidence="1">Nucleolus</location>
    </subcellularLocation>
</comment>
<reference evidence="7" key="1">
    <citation type="submission" date="2021-06" db="EMBL/GenBank/DDBJ databases">
        <authorList>
            <person name="Kallberg Y."/>
            <person name="Tangrot J."/>
            <person name="Rosling A."/>
        </authorList>
    </citation>
    <scope>NUCLEOTIDE SEQUENCE</scope>
    <source>
        <strain evidence="7">IA702</strain>
    </source>
</reference>
<dbReference type="OrthoDB" id="10251381at2759"/>
<feature type="repeat" description="WD" evidence="5">
    <location>
        <begin position="97"/>
        <end position="127"/>
    </location>
</feature>
<dbReference type="InterPro" id="IPR012972">
    <property type="entry name" value="NLE"/>
</dbReference>
<gene>
    <name evidence="7" type="ORF">POCULU_LOCUS5225</name>
</gene>
<feature type="repeat" description="WD" evidence="5">
    <location>
        <begin position="295"/>
        <end position="333"/>
    </location>
</feature>
<dbReference type="InterPro" id="IPR020472">
    <property type="entry name" value="WD40_PAC1"/>
</dbReference>
<dbReference type="Gene3D" id="2.130.10.10">
    <property type="entry name" value="YVTN repeat-like/Quinoprotein amine dehydrogenase"/>
    <property type="match status" value="1"/>
</dbReference>
<dbReference type="EMBL" id="CAJVPJ010000767">
    <property type="protein sequence ID" value="CAG8555185.1"/>
    <property type="molecule type" value="Genomic_DNA"/>
</dbReference>
<feature type="repeat" description="WD" evidence="5">
    <location>
        <begin position="184"/>
        <end position="216"/>
    </location>
</feature>
<evidence type="ECO:0000256" key="4">
    <source>
        <dbReference type="ARBA" id="ARBA00023242"/>
    </source>
</evidence>
<dbReference type="InterPro" id="IPR001680">
    <property type="entry name" value="WD40_rpt"/>
</dbReference>
<evidence type="ECO:0000256" key="3">
    <source>
        <dbReference type="ARBA" id="ARBA00022737"/>
    </source>
</evidence>
<dbReference type="PROSITE" id="PS00678">
    <property type="entry name" value="WD_REPEATS_1"/>
    <property type="match status" value="2"/>
</dbReference>
<dbReference type="SUPFAM" id="SSF50978">
    <property type="entry name" value="WD40 repeat-like"/>
    <property type="match status" value="1"/>
</dbReference>
<organism evidence="7 8">
    <name type="scientific">Paraglomus occultum</name>
    <dbReference type="NCBI Taxonomy" id="144539"/>
    <lineage>
        <taxon>Eukaryota</taxon>
        <taxon>Fungi</taxon>
        <taxon>Fungi incertae sedis</taxon>
        <taxon>Mucoromycota</taxon>
        <taxon>Glomeromycotina</taxon>
        <taxon>Glomeromycetes</taxon>
        <taxon>Paraglomerales</taxon>
        <taxon>Paraglomeraceae</taxon>
        <taxon>Paraglomus</taxon>
    </lineage>
</organism>
<dbReference type="Pfam" id="PF00400">
    <property type="entry name" value="WD40"/>
    <property type="match status" value="5"/>
</dbReference>
<dbReference type="PRINTS" id="PR00320">
    <property type="entry name" value="GPROTEINBRPT"/>
</dbReference>
<evidence type="ECO:0000259" key="6">
    <source>
        <dbReference type="Pfam" id="PF08154"/>
    </source>
</evidence>
<dbReference type="AlphaFoldDB" id="A0A9N9B940"/>
<keyword evidence="3" id="KW-0677">Repeat</keyword>
<protein>
    <submittedName>
        <fullName evidence="7">7955_t:CDS:1</fullName>
    </submittedName>
</protein>
<evidence type="ECO:0000256" key="1">
    <source>
        <dbReference type="ARBA" id="ARBA00004604"/>
    </source>
</evidence>
<keyword evidence="2 5" id="KW-0853">WD repeat</keyword>
<dbReference type="SMART" id="SM00320">
    <property type="entry name" value="WD40"/>
    <property type="match status" value="5"/>
</dbReference>
<sequence length="333" mass="37698">MALVHPQIQVRFTTKQRQYIVTDSAILVPTNLRRYGLSEIINHLLDTEKPIPFDFMINGEFLRCSLDEYLKNAGLSTETTLTIEYVESILPPRELSAFQHDDWISSVKIDQSMIVTGSYDNKIRIWNTFGECERTFSGHDAPVKSIDLYCVQGEHTICVSASQDRTVRAWSTLEEGGGGLMYECRGHKNSVECVRFDAHGSQVASASMDSTINLWNTLPSNEDELVTTETSHTSRKKHEIRPIYVRKAEATLLGHIGPVQAVVYDDEYGSKRLYSGGWDYSVRMWDIESRVNVDTKNSDKVILCIAYSGKSKLVATGHSDKSIRLWDFRSQGK</sequence>
<evidence type="ECO:0000256" key="5">
    <source>
        <dbReference type="PROSITE-ProRule" id="PRU00221"/>
    </source>
</evidence>
<feature type="repeat" description="WD" evidence="5">
    <location>
        <begin position="252"/>
        <end position="295"/>
    </location>
</feature>
<dbReference type="InterPro" id="IPR019775">
    <property type="entry name" value="WD40_repeat_CS"/>
</dbReference>
<keyword evidence="4" id="KW-0539">Nucleus</keyword>
<comment type="caution">
    <text evidence="7">The sequence shown here is derived from an EMBL/GenBank/DDBJ whole genome shotgun (WGS) entry which is preliminary data.</text>
</comment>
<dbReference type="GO" id="GO:0005730">
    <property type="term" value="C:nucleolus"/>
    <property type="evidence" value="ECO:0007669"/>
    <property type="project" value="UniProtKB-SubCell"/>
</dbReference>
<proteinExistence type="predicted"/>
<dbReference type="Proteomes" id="UP000789572">
    <property type="component" value="Unassembled WGS sequence"/>
</dbReference>
<dbReference type="PROSITE" id="PS50082">
    <property type="entry name" value="WD_REPEATS_2"/>
    <property type="match status" value="4"/>
</dbReference>
<dbReference type="PROSITE" id="PS50294">
    <property type="entry name" value="WD_REPEATS_REGION"/>
    <property type="match status" value="4"/>
</dbReference>